<dbReference type="PROSITE" id="PS50110">
    <property type="entry name" value="RESPONSE_REGULATORY"/>
    <property type="match status" value="1"/>
</dbReference>
<dbReference type="eggNOG" id="KOG0519">
    <property type="taxonomic scope" value="Eukaryota"/>
</dbReference>
<dbReference type="SMART" id="SM00448">
    <property type="entry name" value="REC"/>
    <property type="match status" value="1"/>
</dbReference>
<dbReference type="SUPFAM" id="SSF47384">
    <property type="entry name" value="Homodimeric domain of signal transducing histidine kinase"/>
    <property type="match status" value="1"/>
</dbReference>
<dbReference type="SUPFAM" id="SSF55874">
    <property type="entry name" value="ATPase domain of HSP90 chaperone/DNA topoisomerase II/histidine kinase"/>
    <property type="match status" value="1"/>
</dbReference>
<comment type="caution">
    <text evidence="10">The sequence shown here is derived from an EMBL/GenBank/DDBJ whole genome shotgun (WGS) entry which is preliminary data.</text>
</comment>
<accession>R4XCB7</accession>
<dbReference type="Pfam" id="PF00512">
    <property type="entry name" value="HisKA"/>
    <property type="match status" value="1"/>
</dbReference>
<dbReference type="GO" id="GO:0005886">
    <property type="term" value="C:plasma membrane"/>
    <property type="evidence" value="ECO:0007669"/>
    <property type="project" value="TreeGrafter"/>
</dbReference>
<keyword evidence="3 6" id="KW-0597">Phosphoprotein</keyword>
<name>R4XCB7_TAPDE</name>
<dbReference type="SUPFAM" id="SSF55781">
    <property type="entry name" value="GAF domain-like"/>
    <property type="match status" value="1"/>
</dbReference>
<dbReference type="SUPFAM" id="SSF52172">
    <property type="entry name" value="CheY-like"/>
    <property type="match status" value="1"/>
</dbReference>
<dbReference type="GO" id="GO:0009927">
    <property type="term" value="F:histidine phosphotransfer kinase activity"/>
    <property type="evidence" value="ECO:0007669"/>
    <property type="project" value="TreeGrafter"/>
</dbReference>
<dbReference type="InterPro" id="IPR003594">
    <property type="entry name" value="HATPase_dom"/>
</dbReference>
<evidence type="ECO:0000256" key="3">
    <source>
        <dbReference type="ARBA" id="ARBA00022553"/>
    </source>
</evidence>
<dbReference type="InterPro" id="IPR036890">
    <property type="entry name" value="HATPase_C_sf"/>
</dbReference>
<sequence length="1126" mass="125066">MGARRIATHRYHDHENRPLSVTNAQIELAAEYRNLLVADSESSVRYGRYVRLIPTLLECQTAHLLFVLDKHAKEIVSCGTPKGGLPISFSFGEILAQRDSAAVGNVKQEHPTVNAGVIASYICAPIIISGLRLCLLLATDDKVREWASGEVEQLQDVAQMLVSNLEVTRERHLISVQRRMQRSLVQFVRGNLSTVDNEAYNGKGAKHTGSLYSDLDEDLEAEDAEDETEQVETSKMNVMFDFSAKLIRRTLKVSGCVLINIENLTELENIKADFPARSTIMGACFLKHLRTADWHEKHSENSMSTRDSTSIGSDEAMLQELQTRNVPRDDTFDARGLSAPWLKQFLEDHPRAITFNETSLPEALKILLPAGVQSCLVSPIYDSNAKAFALIVVFDDKHGEFTKADAHYVEAFGSSIYAEVLNQSLQKANDAKSLFISKVSHEFRTPLHGVLASAEFLNDMAETTPAQLGFIQTIDMCGRTLLDIINHVLDYSKLSFSKDVLAVESGSPSITYEDFDVVEVAEQVLSTAFSSYEFKRINDHVDVQKADSQQSRSDSDSGSMWEALGRNLEVLVMADYRPQGYIINSDLGAFRRIVLNLLGNALKYTSSGHVTLELKLIPTDADGLEELEIIISDTGIGIAKSFLIEMFRPFTQEDHFSAGTGLGLSIVKELCNKLHGTIDVVSKKKKGSRFFVSYPVVLKKAAVTLFHGAGVRRDLEKIKFHYLHSEDSDGEASLANDVVATDLLRRCTIGHLKHWYNMEDVSLEEAEILVTDDNGYAKNRSTVLGFTGPILTLCSTTAKYEKTKRRHSSALQVFVTKPCGPIRLGQTLMDCLTKARNLARMNTNLSRLQAPSISGVCEDMTVHDTWQPSPPPSVSSNVLLEDPSETRYNITGGTRRTIKEEQKEQNLAEMFNMMTMGKISRGLSRSGTINESSRMGEAESSLPEHAEEFTSRETPLSPPPAPQRENSVESSHTADFDTRKRHCLIVEDNPINMMLLVAFAKQRNITVTTAVNGALAFERVKERPRSYDAILMDINMPVMNGFQSIEAIRKYERENEQTPAKIVALTGLSTPEDQKLARDLGADAFFTKPVKMRDLAELFVEWKVLPAVERSVSSDSASSVTAKPAS</sequence>
<dbReference type="CDD" id="cd00082">
    <property type="entry name" value="HisKA"/>
    <property type="match status" value="1"/>
</dbReference>
<dbReference type="Gene3D" id="1.10.287.130">
    <property type="match status" value="1"/>
</dbReference>
<evidence type="ECO:0000256" key="7">
    <source>
        <dbReference type="SAM" id="MobiDB-lite"/>
    </source>
</evidence>
<feature type="compositionally biased region" description="Basic and acidic residues" evidence="7">
    <location>
        <begin position="934"/>
        <end position="951"/>
    </location>
</feature>
<keyword evidence="5 10" id="KW-0418">Kinase</keyword>
<dbReference type="Pfam" id="PF00072">
    <property type="entry name" value="Response_reg"/>
    <property type="match status" value="1"/>
</dbReference>
<dbReference type="Gene3D" id="3.30.565.10">
    <property type="entry name" value="Histidine kinase-like ATPase, C-terminal domain"/>
    <property type="match status" value="1"/>
</dbReference>
<dbReference type="GO" id="GO:0000155">
    <property type="term" value="F:phosphorelay sensor kinase activity"/>
    <property type="evidence" value="ECO:0007669"/>
    <property type="project" value="InterPro"/>
</dbReference>
<evidence type="ECO:0000256" key="6">
    <source>
        <dbReference type="PROSITE-ProRule" id="PRU00169"/>
    </source>
</evidence>
<dbReference type="InterPro" id="IPR005467">
    <property type="entry name" value="His_kinase_dom"/>
</dbReference>
<dbReference type="CDD" id="cd17546">
    <property type="entry name" value="REC_hyHK_CKI1_RcsC-like"/>
    <property type="match status" value="1"/>
</dbReference>
<evidence type="ECO:0000256" key="2">
    <source>
        <dbReference type="ARBA" id="ARBA00012438"/>
    </source>
</evidence>
<dbReference type="PANTHER" id="PTHR43047:SF72">
    <property type="entry name" value="OSMOSENSING HISTIDINE PROTEIN KINASE SLN1"/>
    <property type="match status" value="1"/>
</dbReference>
<dbReference type="Proteomes" id="UP000013776">
    <property type="component" value="Unassembled WGS sequence"/>
</dbReference>
<dbReference type="InterPro" id="IPR001789">
    <property type="entry name" value="Sig_transdc_resp-reg_receiver"/>
</dbReference>
<dbReference type="EMBL" id="CAHR02000020">
    <property type="protein sequence ID" value="CCG80970.1"/>
    <property type="molecule type" value="Genomic_DNA"/>
</dbReference>
<dbReference type="OrthoDB" id="303614at2759"/>
<reference evidence="10 11" key="1">
    <citation type="journal article" date="2013" name="MBio">
        <title>Genome sequencing of the plant pathogen Taphrina deformans, the causal agent of peach leaf curl.</title>
        <authorList>
            <person name="Cisse O.H."/>
            <person name="Almeida J.M.G.C.F."/>
            <person name="Fonseca A."/>
            <person name="Kumar A.A."/>
            <person name="Salojaervi J."/>
            <person name="Overmyer K."/>
            <person name="Hauser P.M."/>
            <person name="Pagni M."/>
        </authorList>
    </citation>
    <scope>NUCLEOTIDE SEQUENCE [LARGE SCALE GENOMIC DNA]</scope>
    <source>
        <strain evidence="11">PYCC 5710 / ATCC 11124 / CBS 356.35 / IMI 108563 / JCM 9778 / NBRC 8474</strain>
    </source>
</reference>
<gene>
    <name evidence="10" type="ORF">TAPDE_000634</name>
</gene>
<evidence type="ECO:0000313" key="10">
    <source>
        <dbReference type="EMBL" id="CCG80970.1"/>
    </source>
</evidence>
<dbReference type="InterPro" id="IPR011006">
    <property type="entry name" value="CheY-like_superfamily"/>
</dbReference>
<protein>
    <recommendedName>
        <fullName evidence="2">histidine kinase</fullName>
        <ecNumber evidence="2">2.7.13.3</ecNumber>
    </recommendedName>
</protein>
<proteinExistence type="predicted"/>
<evidence type="ECO:0000256" key="5">
    <source>
        <dbReference type="ARBA" id="ARBA00022777"/>
    </source>
</evidence>
<dbReference type="InterPro" id="IPR004358">
    <property type="entry name" value="Sig_transdc_His_kin-like_C"/>
</dbReference>
<feature type="region of interest" description="Disordered" evidence="7">
    <location>
        <begin position="923"/>
        <end position="975"/>
    </location>
</feature>
<dbReference type="PANTHER" id="PTHR43047">
    <property type="entry name" value="TWO-COMPONENT HISTIDINE PROTEIN KINASE"/>
    <property type="match status" value="1"/>
</dbReference>
<evidence type="ECO:0000259" key="9">
    <source>
        <dbReference type="PROSITE" id="PS50110"/>
    </source>
</evidence>
<feature type="modified residue" description="4-aspartylphosphate" evidence="6">
    <location>
        <position position="1033"/>
    </location>
</feature>
<keyword evidence="11" id="KW-1185">Reference proteome</keyword>
<feature type="domain" description="Histidine kinase" evidence="8">
    <location>
        <begin position="438"/>
        <end position="698"/>
    </location>
</feature>
<organism evidence="10 11">
    <name type="scientific">Taphrina deformans (strain PYCC 5710 / ATCC 11124 / CBS 356.35 / IMI 108563 / JCM 9778 / NBRC 8474)</name>
    <name type="common">Peach leaf curl fungus</name>
    <name type="synonym">Lalaria deformans</name>
    <dbReference type="NCBI Taxonomy" id="1097556"/>
    <lineage>
        <taxon>Eukaryota</taxon>
        <taxon>Fungi</taxon>
        <taxon>Dikarya</taxon>
        <taxon>Ascomycota</taxon>
        <taxon>Taphrinomycotina</taxon>
        <taxon>Taphrinomycetes</taxon>
        <taxon>Taphrinales</taxon>
        <taxon>Taphrinaceae</taxon>
        <taxon>Taphrina</taxon>
    </lineage>
</organism>
<evidence type="ECO:0000256" key="1">
    <source>
        <dbReference type="ARBA" id="ARBA00000085"/>
    </source>
</evidence>
<dbReference type="InterPro" id="IPR036097">
    <property type="entry name" value="HisK_dim/P_sf"/>
</dbReference>
<dbReference type="SMART" id="SM00387">
    <property type="entry name" value="HATPase_c"/>
    <property type="match status" value="1"/>
</dbReference>
<dbReference type="SMART" id="SM00388">
    <property type="entry name" value="HisKA"/>
    <property type="match status" value="1"/>
</dbReference>
<dbReference type="AlphaFoldDB" id="R4XCB7"/>
<evidence type="ECO:0000259" key="8">
    <source>
        <dbReference type="PROSITE" id="PS50109"/>
    </source>
</evidence>
<keyword evidence="4" id="KW-0808">Transferase</keyword>
<evidence type="ECO:0000256" key="4">
    <source>
        <dbReference type="ARBA" id="ARBA00022679"/>
    </source>
</evidence>
<dbReference type="STRING" id="1097556.R4XCB7"/>
<dbReference type="PRINTS" id="PR00344">
    <property type="entry name" value="BCTRLSENSOR"/>
</dbReference>
<dbReference type="EC" id="2.7.13.3" evidence="2"/>
<dbReference type="Gene3D" id="3.40.50.2300">
    <property type="match status" value="1"/>
</dbReference>
<dbReference type="PROSITE" id="PS50109">
    <property type="entry name" value="HIS_KIN"/>
    <property type="match status" value="1"/>
</dbReference>
<comment type="catalytic activity">
    <reaction evidence="1">
        <text>ATP + protein L-histidine = ADP + protein N-phospho-L-histidine.</text>
        <dbReference type="EC" id="2.7.13.3"/>
    </reaction>
</comment>
<feature type="compositionally biased region" description="Polar residues" evidence="7">
    <location>
        <begin position="923"/>
        <end position="933"/>
    </location>
</feature>
<feature type="domain" description="Response regulatory" evidence="9">
    <location>
        <begin position="982"/>
        <end position="1103"/>
    </location>
</feature>
<dbReference type="InterPro" id="IPR003661">
    <property type="entry name" value="HisK_dim/P_dom"/>
</dbReference>
<dbReference type="Pfam" id="PF02518">
    <property type="entry name" value="HATPase_c"/>
    <property type="match status" value="1"/>
</dbReference>
<evidence type="ECO:0000313" key="11">
    <source>
        <dbReference type="Proteomes" id="UP000013776"/>
    </source>
</evidence>